<keyword evidence="6" id="KW-1185">Reference proteome</keyword>
<comment type="similarity">
    <text evidence="1">Belongs to the carbohydrate kinase PfkB family.</text>
</comment>
<dbReference type="PANTHER" id="PTHR43320:SF2">
    <property type="entry name" value="2-DEHYDRO-3-DEOXYGLUCONOKINASE_2-DEHYDRO-3-DEOXYGALACTONOKINASE"/>
    <property type="match status" value="1"/>
</dbReference>
<dbReference type="OrthoDB" id="96179at2157"/>
<dbReference type="GO" id="GO:0016301">
    <property type="term" value="F:kinase activity"/>
    <property type="evidence" value="ECO:0007669"/>
    <property type="project" value="UniProtKB-KW"/>
</dbReference>
<dbReference type="Proteomes" id="UP000628840">
    <property type="component" value="Unassembled WGS sequence"/>
</dbReference>
<protein>
    <submittedName>
        <fullName evidence="5">2-keto-3-deoxygluconate kinase</fullName>
    </submittedName>
</protein>
<dbReference type="Gene3D" id="3.40.1190.20">
    <property type="match status" value="1"/>
</dbReference>
<dbReference type="InterPro" id="IPR052700">
    <property type="entry name" value="Carb_kinase_PfkB-like"/>
</dbReference>
<proteinExistence type="inferred from homology"/>
<dbReference type="InterPro" id="IPR011611">
    <property type="entry name" value="PfkB_dom"/>
</dbReference>
<sequence>MSDLVTFGETMLRLSPPGQERIERATELEFRAAGAESNVAVNAGRLGVEATWLSKLPESPLGRKVTATVESQGADADVVWSEEGRQGTYYLEQASKPRPTNVVYDRANAAVTTATADELPTERIERADCFYTSGITPALSDTLEGTTADLLELAQDAGTTTVFDVNYRSKLWTPAEARPVLESLFPAIDVLVTAERDARAVLGLEGDAERIARDLADEWGFETVVVTRGAAGALALHAGDVTEQPAIEADTYDAVGTGDAFVGGFLTRRLQGDGVPAALEYAAAVASLKRTIPGDTALVTPDEVEAVLEKTDDGIAR</sequence>
<evidence type="ECO:0000256" key="3">
    <source>
        <dbReference type="ARBA" id="ARBA00022777"/>
    </source>
</evidence>
<keyword evidence="3 5" id="KW-0418">Kinase</keyword>
<dbReference type="NCBIfam" id="NF041332">
    <property type="entry name" value="KDG_KDGal_kin_Halo"/>
    <property type="match status" value="1"/>
</dbReference>
<dbReference type="EMBL" id="BMPF01000002">
    <property type="protein sequence ID" value="GGL33367.1"/>
    <property type="molecule type" value="Genomic_DNA"/>
</dbReference>
<dbReference type="PANTHER" id="PTHR43320">
    <property type="entry name" value="SUGAR KINASE"/>
    <property type="match status" value="1"/>
</dbReference>
<dbReference type="AlphaFoldDB" id="A0A830F2N3"/>
<keyword evidence="2" id="KW-0808">Transferase</keyword>
<dbReference type="CDD" id="cd01166">
    <property type="entry name" value="KdgK"/>
    <property type="match status" value="1"/>
</dbReference>
<reference evidence="5 6" key="1">
    <citation type="journal article" date="2019" name="Int. J. Syst. Evol. Microbiol.">
        <title>The Global Catalogue of Microorganisms (GCM) 10K type strain sequencing project: providing services to taxonomists for standard genome sequencing and annotation.</title>
        <authorList>
            <consortium name="The Broad Institute Genomics Platform"/>
            <consortium name="The Broad Institute Genome Sequencing Center for Infectious Disease"/>
            <person name="Wu L."/>
            <person name="Ma J."/>
        </authorList>
    </citation>
    <scope>NUCLEOTIDE SEQUENCE [LARGE SCALE GENOMIC DNA]</scope>
    <source>
        <strain evidence="5 6">JCM 19585</strain>
    </source>
</reference>
<dbReference type="InterPro" id="IPR029056">
    <property type="entry name" value="Ribokinase-like"/>
</dbReference>
<comment type="caution">
    <text evidence="5">The sequence shown here is derived from an EMBL/GenBank/DDBJ whole genome shotgun (WGS) entry which is preliminary data.</text>
</comment>
<accession>A0A830F2N3</accession>
<dbReference type="InterPro" id="IPR054871">
    <property type="entry name" value="KDG_KDGal_kin_Halo"/>
</dbReference>
<gene>
    <name evidence="5" type="ORF">GCM10009037_16260</name>
</gene>
<evidence type="ECO:0000256" key="1">
    <source>
        <dbReference type="ARBA" id="ARBA00010688"/>
    </source>
</evidence>
<feature type="domain" description="Carbohydrate kinase PfkB" evidence="4">
    <location>
        <begin position="1"/>
        <end position="297"/>
    </location>
</feature>
<dbReference type="SUPFAM" id="SSF53613">
    <property type="entry name" value="Ribokinase-like"/>
    <property type="match status" value="1"/>
</dbReference>
<dbReference type="RefSeq" id="WP_188882412.1">
    <property type="nucleotide sequence ID" value="NZ_BMPF01000002.1"/>
</dbReference>
<dbReference type="Pfam" id="PF00294">
    <property type="entry name" value="PfkB"/>
    <property type="match status" value="1"/>
</dbReference>
<evidence type="ECO:0000259" key="4">
    <source>
        <dbReference type="Pfam" id="PF00294"/>
    </source>
</evidence>
<evidence type="ECO:0000313" key="6">
    <source>
        <dbReference type="Proteomes" id="UP000628840"/>
    </source>
</evidence>
<evidence type="ECO:0000256" key="2">
    <source>
        <dbReference type="ARBA" id="ARBA00022679"/>
    </source>
</evidence>
<organism evidence="5 6">
    <name type="scientific">Halarchaeum grantii</name>
    <dbReference type="NCBI Taxonomy" id="1193105"/>
    <lineage>
        <taxon>Archaea</taxon>
        <taxon>Methanobacteriati</taxon>
        <taxon>Methanobacteriota</taxon>
        <taxon>Stenosarchaea group</taxon>
        <taxon>Halobacteria</taxon>
        <taxon>Halobacteriales</taxon>
        <taxon>Halobacteriaceae</taxon>
    </lineage>
</organism>
<evidence type="ECO:0000313" key="5">
    <source>
        <dbReference type="EMBL" id="GGL33367.1"/>
    </source>
</evidence>
<name>A0A830F2N3_9EURY</name>